<feature type="region of interest" description="Disordered" evidence="5">
    <location>
        <begin position="1"/>
        <end position="44"/>
    </location>
</feature>
<dbReference type="InterPro" id="IPR016491">
    <property type="entry name" value="Septin"/>
</dbReference>
<evidence type="ECO:0000256" key="5">
    <source>
        <dbReference type="SAM" id="MobiDB-lite"/>
    </source>
</evidence>
<dbReference type="GO" id="GO:0005935">
    <property type="term" value="C:cellular bud neck"/>
    <property type="evidence" value="ECO:0007669"/>
    <property type="project" value="UniProtKB-SubCell"/>
</dbReference>
<dbReference type="PANTHER" id="PTHR18884">
    <property type="entry name" value="SEPTIN"/>
    <property type="match status" value="1"/>
</dbReference>
<feature type="compositionally biased region" description="Polar residues" evidence="5">
    <location>
        <begin position="546"/>
        <end position="567"/>
    </location>
</feature>
<dbReference type="GO" id="GO:0005525">
    <property type="term" value="F:GTP binding"/>
    <property type="evidence" value="ECO:0007669"/>
    <property type="project" value="UniProtKB-KW"/>
</dbReference>
<evidence type="ECO:0000256" key="2">
    <source>
        <dbReference type="ARBA" id="ARBA00022741"/>
    </source>
</evidence>
<feature type="compositionally biased region" description="Low complexity" evidence="5">
    <location>
        <begin position="153"/>
        <end position="163"/>
    </location>
</feature>
<feature type="region of interest" description="Disordered" evidence="5">
    <location>
        <begin position="388"/>
        <end position="407"/>
    </location>
</feature>
<name>A0A0P1KTJ4_9SACH</name>
<keyword evidence="2 4" id="KW-0547">Nucleotide-binding</keyword>
<organism evidence="7 8">
    <name type="scientific">Lachancea quebecensis</name>
    <dbReference type="NCBI Taxonomy" id="1654605"/>
    <lineage>
        <taxon>Eukaryota</taxon>
        <taxon>Fungi</taxon>
        <taxon>Dikarya</taxon>
        <taxon>Ascomycota</taxon>
        <taxon>Saccharomycotina</taxon>
        <taxon>Saccharomycetes</taxon>
        <taxon>Saccharomycetales</taxon>
        <taxon>Saccharomycetaceae</taxon>
        <taxon>Lachancea</taxon>
    </lineage>
</organism>
<dbReference type="InterPro" id="IPR025662">
    <property type="entry name" value="Sigma_54_int_dom_ATP-bd_1"/>
</dbReference>
<dbReference type="PROSITE" id="PS00675">
    <property type="entry name" value="SIGMA54_INTERACT_1"/>
    <property type="match status" value="1"/>
</dbReference>
<feature type="region of interest" description="Disordered" evidence="5">
    <location>
        <begin position="422"/>
        <end position="453"/>
    </location>
</feature>
<proteinExistence type="inferred from homology"/>
<evidence type="ECO:0000256" key="4">
    <source>
        <dbReference type="RuleBase" id="RU004560"/>
    </source>
</evidence>
<reference evidence="8" key="1">
    <citation type="submission" date="2015-10" db="EMBL/GenBank/DDBJ databases">
        <authorList>
            <person name="Devillers H."/>
        </authorList>
    </citation>
    <scope>NUCLEOTIDE SEQUENCE [LARGE SCALE GENOMIC DNA]</scope>
</reference>
<evidence type="ECO:0000259" key="6">
    <source>
        <dbReference type="PROSITE" id="PS51719"/>
    </source>
</evidence>
<evidence type="ECO:0000313" key="8">
    <source>
        <dbReference type="Proteomes" id="UP000236544"/>
    </source>
</evidence>
<evidence type="ECO:0000256" key="1">
    <source>
        <dbReference type="ARBA" id="ARBA00004266"/>
    </source>
</evidence>
<feature type="region of interest" description="Disordered" evidence="5">
    <location>
        <begin position="545"/>
        <end position="588"/>
    </location>
</feature>
<keyword evidence="8" id="KW-1185">Reference proteome</keyword>
<dbReference type="PROSITE" id="PS51719">
    <property type="entry name" value="G_SEPTIN"/>
    <property type="match status" value="1"/>
</dbReference>
<feature type="compositionally biased region" description="Polar residues" evidence="5">
    <location>
        <begin position="470"/>
        <end position="481"/>
    </location>
</feature>
<gene>
    <name evidence="7" type="ORF">LAQU0_S05e04830g</name>
</gene>
<dbReference type="SUPFAM" id="SSF52540">
    <property type="entry name" value="P-loop containing nucleoside triphosphate hydrolases"/>
    <property type="match status" value="1"/>
</dbReference>
<dbReference type="Proteomes" id="UP000236544">
    <property type="component" value="Unassembled WGS sequence"/>
</dbReference>
<dbReference type="GO" id="GO:0031105">
    <property type="term" value="C:septin complex"/>
    <property type="evidence" value="ECO:0007669"/>
    <property type="project" value="UniProtKB-ARBA"/>
</dbReference>
<feature type="region of interest" description="Disordered" evidence="5">
    <location>
        <begin position="469"/>
        <end position="489"/>
    </location>
</feature>
<dbReference type="OrthoDB" id="416553at2759"/>
<evidence type="ECO:0000256" key="3">
    <source>
        <dbReference type="ARBA" id="ARBA00023134"/>
    </source>
</evidence>
<dbReference type="InterPro" id="IPR030379">
    <property type="entry name" value="G_SEPTIN_dom"/>
</dbReference>
<feature type="compositionally biased region" description="Basic and acidic residues" evidence="5">
    <location>
        <begin position="390"/>
        <end position="402"/>
    </location>
</feature>
<dbReference type="Gene3D" id="3.40.50.300">
    <property type="entry name" value="P-loop containing nucleotide triphosphate hydrolases"/>
    <property type="match status" value="1"/>
</dbReference>
<feature type="region of interest" description="Disordered" evidence="5">
    <location>
        <begin position="145"/>
        <end position="171"/>
    </location>
</feature>
<protein>
    <submittedName>
        <fullName evidence="7">LAQU0S05e04830g1_1</fullName>
    </submittedName>
</protein>
<evidence type="ECO:0000313" key="7">
    <source>
        <dbReference type="EMBL" id="CUS22414.1"/>
    </source>
</evidence>
<dbReference type="AlphaFoldDB" id="A0A0P1KTJ4"/>
<dbReference type="InterPro" id="IPR027417">
    <property type="entry name" value="P-loop_NTPase"/>
</dbReference>
<keyword evidence="3 4" id="KW-0342">GTP-binding</keyword>
<accession>A0A0P1KTJ4</accession>
<sequence>MSLRTVHVTDSAHSFDSTRSTPIYIPRSPPTPILEPRNPSPRTTMYRRKKEHKRGINYSLMLVGDSGTGKTTFANNLLESPIFPHRFAMDAPQLAFNPRVQIAKPTMVVSYNSKNGIPSHMAQFDASREHFEPGITITSTSVEIATGTEQPPSRSSMSSDASSTAQGGAHGQDKISFNLVKTHGLGENLDNTMCFDEITAFLEQQFDQVLAEETRVKRNPRFEDTRVHVTLYFIPPTGHGLREMDVEMIKRLSRYTNVLPIISRADSFTPEELVKFKRQIMDDVERFHVPVYKFEVDPEEDDIETIEENQALAMMQPFAIMSSDEKNENGEYVRLYPWGEMRVDDDSISDLRVLKNVLFGSHFQEFKDTTQNFLYENYRAEKLSSVSEWDMDKEKGESDKRNSAAPSLSNFASLITTGQFKSTNSLAMPPQSETPTTPDSKEISHGASDSPALRQMSQSIRRGNEEIIQNIKNSPRTSTPGSPDKSKLRNISETVPYVLKHERIIAKQQKLEELEAQSARELQKRIQDLEKRAAELKLREKLLRQQHLNSSNTSLNSRQSAQQSVPPQSKLKKEESVTDLASIVSGKA</sequence>
<feature type="domain" description="Septin-type G" evidence="6">
    <location>
        <begin position="54"/>
        <end position="385"/>
    </location>
</feature>
<feature type="compositionally biased region" description="Polar residues" evidence="5">
    <location>
        <begin position="11"/>
        <end position="21"/>
    </location>
</feature>
<dbReference type="PIRSF" id="PIRSF006698">
    <property type="entry name" value="Septin"/>
    <property type="match status" value="1"/>
</dbReference>
<dbReference type="EMBL" id="LN890537">
    <property type="protein sequence ID" value="CUS22414.1"/>
    <property type="molecule type" value="Genomic_DNA"/>
</dbReference>
<feature type="compositionally biased region" description="Polar residues" evidence="5">
    <location>
        <begin position="422"/>
        <end position="438"/>
    </location>
</feature>
<comment type="subcellular location">
    <subcellularLocation>
        <location evidence="1">Bud neck</location>
    </subcellularLocation>
</comment>
<comment type="similarity">
    <text evidence="4">Belongs to the TRAFAC class TrmE-Era-EngA-EngB-Septin-like GTPase superfamily. Septin GTPase family.</text>
</comment>
<dbReference type="CDD" id="cd01850">
    <property type="entry name" value="CDC_Septin"/>
    <property type="match status" value="1"/>
</dbReference>
<dbReference type="Pfam" id="PF00735">
    <property type="entry name" value="Septin"/>
    <property type="match status" value="1"/>
</dbReference>